<evidence type="ECO:0000259" key="1">
    <source>
        <dbReference type="Pfam" id="PF21762"/>
    </source>
</evidence>
<name>A0A8K0L566_9PEZI</name>
<evidence type="ECO:0000313" key="3">
    <source>
        <dbReference type="Proteomes" id="UP000809789"/>
    </source>
</evidence>
<dbReference type="GO" id="GO:0005634">
    <property type="term" value="C:nucleus"/>
    <property type="evidence" value="ECO:0007669"/>
    <property type="project" value="TreeGrafter"/>
</dbReference>
<protein>
    <recommendedName>
        <fullName evidence="1">Gfd2/YDR514C-like C-terminal domain-containing protein</fullName>
    </recommendedName>
</protein>
<dbReference type="EMBL" id="JAESVG020000003">
    <property type="protein sequence ID" value="KAG8629120.1"/>
    <property type="molecule type" value="Genomic_DNA"/>
</dbReference>
<evidence type="ECO:0000313" key="2">
    <source>
        <dbReference type="EMBL" id="KAG8629120.1"/>
    </source>
</evidence>
<reference evidence="2" key="1">
    <citation type="submission" date="2021-07" db="EMBL/GenBank/DDBJ databases">
        <title>Elsinoe batatas strain:CRI-CJ2 Genome sequencing and assembly.</title>
        <authorList>
            <person name="Huang L."/>
        </authorList>
    </citation>
    <scope>NUCLEOTIDE SEQUENCE</scope>
    <source>
        <strain evidence="2">CRI-CJ2</strain>
    </source>
</reference>
<comment type="caution">
    <text evidence="2">The sequence shown here is derived from an EMBL/GenBank/DDBJ whole genome shotgun (WGS) entry which is preliminary data.</text>
</comment>
<dbReference type="InterPro" id="IPR048519">
    <property type="entry name" value="Gfd2/YDR514C-like_C"/>
</dbReference>
<dbReference type="Proteomes" id="UP000809789">
    <property type="component" value="Unassembled WGS sequence"/>
</dbReference>
<feature type="domain" description="Gfd2/YDR514C-like C-terminal" evidence="1">
    <location>
        <begin position="46"/>
        <end position="97"/>
    </location>
</feature>
<keyword evidence="3" id="KW-1185">Reference proteome</keyword>
<dbReference type="AlphaFoldDB" id="A0A8K0L566"/>
<proteinExistence type="predicted"/>
<sequence>MYWPTSPIPPRSFGFLQCLLGLTNTHSNRATSPHLPVPYSMKGDFILVAIDIEAWEHDQTNITELGIALLDTRHLKSVPPGEGGENWIDFIQARHLRDWVRFGCGQNHVARESSLEVCPVSPTKQNLYCFCSELLFPTIKMSVQP</sequence>
<dbReference type="PANTHER" id="PTHR28083">
    <property type="entry name" value="GOOD FOR FULL DBP5 ACTIVITY PROTEIN 2"/>
    <property type="match status" value="1"/>
</dbReference>
<accession>A0A8K0L566</accession>
<dbReference type="OrthoDB" id="3941676at2759"/>
<dbReference type="InterPro" id="IPR040151">
    <property type="entry name" value="Gfd2/YDR514C-like"/>
</dbReference>
<dbReference type="Pfam" id="PF21762">
    <property type="entry name" value="DEDDh_C"/>
    <property type="match status" value="1"/>
</dbReference>
<dbReference type="PANTHER" id="PTHR28083:SF1">
    <property type="entry name" value="GOOD FOR FULL DBP5 ACTIVITY PROTEIN 2"/>
    <property type="match status" value="1"/>
</dbReference>
<gene>
    <name evidence="2" type="ORF">KVT40_002985</name>
</gene>
<organism evidence="2 3">
    <name type="scientific">Elsinoe batatas</name>
    <dbReference type="NCBI Taxonomy" id="2601811"/>
    <lineage>
        <taxon>Eukaryota</taxon>
        <taxon>Fungi</taxon>
        <taxon>Dikarya</taxon>
        <taxon>Ascomycota</taxon>
        <taxon>Pezizomycotina</taxon>
        <taxon>Dothideomycetes</taxon>
        <taxon>Dothideomycetidae</taxon>
        <taxon>Myriangiales</taxon>
        <taxon>Elsinoaceae</taxon>
        <taxon>Elsinoe</taxon>
    </lineage>
</organism>